<dbReference type="EMBL" id="BOOF01000025">
    <property type="protein sequence ID" value="GIH63491.1"/>
    <property type="molecule type" value="Genomic_DNA"/>
</dbReference>
<dbReference type="Gene3D" id="3.30.70.100">
    <property type="match status" value="1"/>
</dbReference>
<accession>A0ABQ4GPX8</accession>
<dbReference type="InterPro" id="IPR011008">
    <property type="entry name" value="Dimeric_a/b-barrel"/>
</dbReference>
<dbReference type="InterPro" id="IPR007138">
    <property type="entry name" value="ABM_dom"/>
</dbReference>
<feature type="domain" description="ABM" evidence="1">
    <location>
        <begin position="5"/>
        <end position="96"/>
    </location>
</feature>
<sequence length="105" mass="11095">MTANHGFAATLTAKPGMGDRLVDLLLTGLDEGGPGASEHCVVYLVSRSASDPDVVHVIEGWTSEEDHQRIFAGEAAQAIVARLGELVAKESEYADFVPVRGKAAF</sequence>
<protein>
    <recommendedName>
        <fullName evidence="1">ABM domain-containing protein</fullName>
    </recommendedName>
</protein>
<proteinExistence type="predicted"/>
<dbReference type="RefSeq" id="WP_204049931.1">
    <property type="nucleotide sequence ID" value="NZ_BOOF01000025.1"/>
</dbReference>
<organism evidence="2 3">
    <name type="scientific">Microbispora siamensis</name>
    <dbReference type="NCBI Taxonomy" id="564413"/>
    <lineage>
        <taxon>Bacteria</taxon>
        <taxon>Bacillati</taxon>
        <taxon>Actinomycetota</taxon>
        <taxon>Actinomycetes</taxon>
        <taxon>Streptosporangiales</taxon>
        <taxon>Streptosporangiaceae</taxon>
        <taxon>Microbispora</taxon>
    </lineage>
</organism>
<dbReference type="Proteomes" id="UP000660454">
    <property type="component" value="Unassembled WGS sequence"/>
</dbReference>
<dbReference type="SUPFAM" id="SSF54909">
    <property type="entry name" value="Dimeric alpha+beta barrel"/>
    <property type="match status" value="1"/>
</dbReference>
<evidence type="ECO:0000259" key="1">
    <source>
        <dbReference type="PROSITE" id="PS51725"/>
    </source>
</evidence>
<evidence type="ECO:0000313" key="2">
    <source>
        <dbReference type="EMBL" id="GIH63491.1"/>
    </source>
</evidence>
<gene>
    <name evidence="2" type="ORF">Msi02_43080</name>
</gene>
<keyword evidence="3" id="KW-1185">Reference proteome</keyword>
<reference evidence="2 3" key="1">
    <citation type="submission" date="2021-01" db="EMBL/GenBank/DDBJ databases">
        <title>Whole genome shotgun sequence of Microbispora siamensis NBRC 104113.</title>
        <authorList>
            <person name="Komaki H."/>
            <person name="Tamura T."/>
        </authorList>
    </citation>
    <scope>NUCLEOTIDE SEQUENCE [LARGE SCALE GENOMIC DNA]</scope>
    <source>
        <strain evidence="2 3">NBRC 104113</strain>
    </source>
</reference>
<dbReference type="Pfam" id="PF03992">
    <property type="entry name" value="ABM"/>
    <property type="match status" value="1"/>
</dbReference>
<evidence type="ECO:0000313" key="3">
    <source>
        <dbReference type="Proteomes" id="UP000660454"/>
    </source>
</evidence>
<comment type="caution">
    <text evidence="2">The sequence shown here is derived from an EMBL/GenBank/DDBJ whole genome shotgun (WGS) entry which is preliminary data.</text>
</comment>
<name>A0ABQ4GPX8_9ACTN</name>
<dbReference type="PROSITE" id="PS51725">
    <property type="entry name" value="ABM"/>
    <property type="match status" value="1"/>
</dbReference>